<dbReference type="Pfam" id="PF00501">
    <property type="entry name" value="AMP-binding"/>
    <property type="match status" value="1"/>
</dbReference>
<gene>
    <name evidence="2" type="primary">OSJNBb0043P23.25</name>
</gene>
<reference evidence="3" key="2">
    <citation type="journal article" date="2008" name="Nucleic Acids Res.">
        <title>The rice annotation project database (RAP-DB): 2008 update.</title>
        <authorList>
            <consortium name="The rice annotation project (RAP)"/>
        </authorList>
    </citation>
    <scope>GENOME REANNOTATION</scope>
    <source>
        <strain evidence="3">cv. Nipponbare</strain>
    </source>
</reference>
<dbReference type="AlphaFoldDB" id="Q84SP0"/>
<dbReference type="PANTHER" id="PTHR43813:SF1">
    <property type="entry name" value="ACYL-ACTIVATING ENZYME 16, CHLOROPLASTIC-RELATED"/>
    <property type="match status" value="1"/>
</dbReference>
<dbReference type="InterPro" id="IPR052987">
    <property type="entry name" value="Chloroplast_AMP-bd_Enzymes"/>
</dbReference>
<dbReference type="EMBL" id="AC099324">
    <property type="protein sequence ID" value="AAO73283.1"/>
    <property type="molecule type" value="Genomic_DNA"/>
</dbReference>
<dbReference type="PANTHER" id="PTHR43813">
    <property type="entry name" value="ACYL-ACTIVATING ENZYME 16, CHLOROPLASTIC-RELATED"/>
    <property type="match status" value="1"/>
</dbReference>
<dbReference type="Gene3D" id="3.40.50.12780">
    <property type="entry name" value="N-terminal domain of ligase-like"/>
    <property type="match status" value="1"/>
</dbReference>
<proteinExistence type="predicted"/>
<evidence type="ECO:0000313" key="2">
    <source>
        <dbReference type="EMBL" id="AAO73283.1"/>
    </source>
</evidence>
<evidence type="ECO:0000259" key="1">
    <source>
        <dbReference type="Pfam" id="PF00501"/>
    </source>
</evidence>
<reference evidence="3" key="1">
    <citation type="journal article" date="2005" name="Nature">
        <title>The map-based sequence of the rice genome.</title>
        <authorList>
            <consortium name="International rice genome sequencing project (IRGSP)"/>
            <person name="Matsumoto T."/>
            <person name="Wu J."/>
            <person name="Kanamori H."/>
            <person name="Katayose Y."/>
            <person name="Fujisawa M."/>
            <person name="Namiki N."/>
            <person name="Mizuno H."/>
            <person name="Yamamoto K."/>
            <person name="Antonio B.A."/>
            <person name="Baba T."/>
            <person name="Sakata K."/>
            <person name="Nagamura Y."/>
            <person name="Aoki H."/>
            <person name="Arikawa K."/>
            <person name="Arita K."/>
            <person name="Bito T."/>
            <person name="Chiden Y."/>
            <person name="Fujitsuka N."/>
            <person name="Fukunaka R."/>
            <person name="Hamada M."/>
            <person name="Harada C."/>
            <person name="Hayashi A."/>
            <person name="Hijishita S."/>
            <person name="Honda M."/>
            <person name="Hosokawa S."/>
            <person name="Ichikawa Y."/>
            <person name="Idonuma A."/>
            <person name="Iijima M."/>
            <person name="Ikeda M."/>
            <person name="Ikeno M."/>
            <person name="Ito K."/>
            <person name="Ito S."/>
            <person name="Ito T."/>
            <person name="Ito Y."/>
            <person name="Ito Y."/>
            <person name="Iwabuchi A."/>
            <person name="Kamiya K."/>
            <person name="Karasawa W."/>
            <person name="Kurita K."/>
            <person name="Katagiri S."/>
            <person name="Kikuta A."/>
            <person name="Kobayashi H."/>
            <person name="Kobayashi N."/>
            <person name="Machita K."/>
            <person name="Maehara T."/>
            <person name="Masukawa M."/>
            <person name="Mizubayashi T."/>
            <person name="Mukai Y."/>
            <person name="Nagasaki H."/>
            <person name="Nagata Y."/>
            <person name="Naito S."/>
            <person name="Nakashima M."/>
            <person name="Nakama Y."/>
            <person name="Nakamichi Y."/>
            <person name="Nakamura M."/>
            <person name="Meguro A."/>
            <person name="Negishi M."/>
            <person name="Ohta I."/>
            <person name="Ohta T."/>
            <person name="Okamoto M."/>
            <person name="Ono N."/>
            <person name="Saji S."/>
            <person name="Sakaguchi M."/>
            <person name="Sakai K."/>
            <person name="Shibata M."/>
            <person name="Shimokawa T."/>
            <person name="Song J."/>
            <person name="Takazaki Y."/>
            <person name="Terasawa K."/>
            <person name="Tsugane M."/>
            <person name="Tsuji K."/>
            <person name="Ueda S."/>
            <person name="Waki K."/>
            <person name="Yamagata H."/>
            <person name="Yamamoto M."/>
            <person name="Yamamoto S."/>
            <person name="Yamane H."/>
            <person name="Yoshiki S."/>
            <person name="Yoshihara R."/>
            <person name="Yukawa K."/>
            <person name="Zhong H."/>
            <person name="Yano M."/>
            <person name="Yuan Q."/>
            <person name="Ouyang S."/>
            <person name="Liu J."/>
            <person name="Jones K.M."/>
            <person name="Gansberger K."/>
            <person name="Moffat K."/>
            <person name="Hill J."/>
            <person name="Bera J."/>
            <person name="Fadrosh D."/>
            <person name="Jin S."/>
            <person name="Johri S."/>
            <person name="Kim M."/>
            <person name="Overton L."/>
            <person name="Reardon M."/>
            <person name="Tsitrin T."/>
            <person name="Vuong H."/>
            <person name="Weaver B."/>
            <person name="Ciecko A."/>
            <person name="Tallon L."/>
            <person name="Jackson J."/>
            <person name="Pai G."/>
            <person name="Aken S.V."/>
            <person name="Utterback T."/>
            <person name="Reidmuller S."/>
            <person name="Feldblyum T."/>
            <person name="Hsiao J."/>
            <person name="Zismann V."/>
            <person name="Iobst S."/>
            <person name="de Vazeille A.R."/>
            <person name="Buell C.R."/>
            <person name="Ying K."/>
            <person name="Li Y."/>
            <person name="Lu T."/>
            <person name="Huang Y."/>
            <person name="Zhao Q."/>
            <person name="Feng Q."/>
            <person name="Zhang L."/>
            <person name="Zhu J."/>
            <person name="Weng Q."/>
            <person name="Mu J."/>
            <person name="Lu Y."/>
            <person name="Fan D."/>
            <person name="Liu Y."/>
            <person name="Guan J."/>
            <person name="Zhang Y."/>
            <person name="Yu S."/>
            <person name="Liu X."/>
            <person name="Zhang Y."/>
            <person name="Hong G."/>
            <person name="Han B."/>
            <person name="Choisne N."/>
            <person name="Demange N."/>
            <person name="Orjeda G."/>
            <person name="Samain S."/>
            <person name="Cattolico L."/>
            <person name="Pelletier E."/>
            <person name="Couloux A."/>
            <person name="Segurens B."/>
            <person name="Wincker P."/>
            <person name="D'Hont A."/>
            <person name="Scarpelli C."/>
            <person name="Weissenbach J."/>
            <person name="Salanoubat M."/>
            <person name="Quetier F."/>
            <person name="Yu Y."/>
            <person name="Kim H.R."/>
            <person name="Rambo T."/>
            <person name="Currie J."/>
            <person name="Collura K."/>
            <person name="Luo M."/>
            <person name="Yang T."/>
            <person name="Ammiraju J.S.S."/>
            <person name="Engler F."/>
            <person name="Soderlund C."/>
            <person name="Wing R.A."/>
            <person name="Palmer L.E."/>
            <person name="de la Bastide M."/>
            <person name="Spiegel L."/>
            <person name="Nascimento L."/>
            <person name="Zutavern T."/>
            <person name="O'Shaughnessy A."/>
            <person name="Dike S."/>
            <person name="Dedhia N."/>
            <person name="Preston R."/>
            <person name="Balija V."/>
            <person name="McCombie W.R."/>
            <person name="Chow T."/>
            <person name="Chen H."/>
            <person name="Chung M."/>
            <person name="Chen C."/>
            <person name="Shaw J."/>
            <person name="Wu H."/>
            <person name="Hsiao K."/>
            <person name="Chao Y."/>
            <person name="Chu M."/>
            <person name="Cheng C."/>
            <person name="Hour A."/>
            <person name="Lee P."/>
            <person name="Lin S."/>
            <person name="Lin Y."/>
            <person name="Liou J."/>
            <person name="Liu S."/>
            <person name="Hsing Y."/>
            <person name="Raghuvanshi S."/>
            <person name="Mohanty A."/>
            <person name="Bharti A.K."/>
            <person name="Gaur A."/>
            <person name="Gupta V."/>
            <person name="Kumar D."/>
            <person name="Ravi V."/>
            <person name="Vij S."/>
            <person name="Kapur A."/>
            <person name="Khurana P."/>
            <person name="Khurana P."/>
            <person name="Khurana J.P."/>
            <person name="Tyagi A.K."/>
            <person name="Gaikwad K."/>
            <person name="Singh A."/>
            <person name="Dalal V."/>
            <person name="Srivastava S."/>
            <person name="Dixit A."/>
            <person name="Pal A.K."/>
            <person name="Ghazi I.A."/>
            <person name="Yadav M."/>
            <person name="Pandit A."/>
            <person name="Bhargava A."/>
            <person name="Sureshbabu K."/>
            <person name="Batra K."/>
            <person name="Sharma T.R."/>
            <person name="Mohapatra T."/>
            <person name="Singh N.K."/>
            <person name="Messing J."/>
            <person name="Nelson A.B."/>
            <person name="Fuks G."/>
            <person name="Kavchok S."/>
            <person name="Keizer G."/>
            <person name="Linton E."/>
            <person name="Llaca V."/>
            <person name="Song R."/>
            <person name="Tanyolac B."/>
            <person name="Young S."/>
            <person name="Ho-Il K."/>
            <person name="Hahn J.H."/>
            <person name="Sangsakoo G."/>
            <person name="Vanavichit A."/>
            <person name="de Mattos Luiz.A.T."/>
            <person name="Zimmer P.D."/>
            <person name="Malone G."/>
            <person name="Dellagostin O."/>
            <person name="de Oliveira A.C."/>
            <person name="Bevan M."/>
            <person name="Bancroft I."/>
            <person name="Minx P."/>
            <person name="Cordum H."/>
            <person name="Wilson R."/>
            <person name="Cheng Z."/>
            <person name="Jin W."/>
            <person name="Jiang J."/>
            <person name="Leong S.A."/>
            <person name="Iwama H."/>
            <person name="Gojobori T."/>
            <person name="Itoh T."/>
            <person name="Niimura Y."/>
            <person name="Fujii Y."/>
            <person name="Habara T."/>
            <person name="Sakai H."/>
            <person name="Sato Y."/>
            <person name="Wilson G."/>
            <person name="Kumar K."/>
            <person name="McCouch S."/>
            <person name="Juretic N."/>
            <person name="Hoen D."/>
            <person name="Wright S."/>
            <person name="Bruskiewich R."/>
            <person name="Bureau T."/>
            <person name="Miyao A."/>
            <person name="Hirochika H."/>
            <person name="Nishikawa T."/>
            <person name="Kadowaki K."/>
            <person name="Sugiura M."/>
            <person name="Burr B."/>
            <person name="Sasaki T."/>
        </authorList>
    </citation>
    <scope>NUCLEOTIDE SEQUENCE [LARGE SCALE GENOMIC DNA]</scope>
    <source>
        <strain evidence="3">cv. Nipponbare</strain>
    </source>
</reference>
<organism evidence="2 3">
    <name type="scientific">Oryza sativa subsp. japonica</name>
    <name type="common">Rice</name>
    <dbReference type="NCBI Taxonomy" id="39947"/>
    <lineage>
        <taxon>Eukaryota</taxon>
        <taxon>Viridiplantae</taxon>
        <taxon>Streptophyta</taxon>
        <taxon>Embryophyta</taxon>
        <taxon>Tracheophyta</taxon>
        <taxon>Spermatophyta</taxon>
        <taxon>Magnoliopsida</taxon>
        <taxon>Liliopsida</taxon>
        <taxon>Poales</taxon>
        <taxon>Poaceae</taxon>
        <taxon>BOP clade</taxon>
        <taxon>Oryzoideae</taxon>
        <taxon>Oryzeae</taxon>
        <taxon>Oryzinae</taxon>
        <taxon>Oryza</taxon>
        <taxon>Oryza sativa</taxon>
    </lineage>
</organism>
<sequence length="202" mass="22196">MAALCSPSPTLPTASLLLLRRRRLRLLHPPPSAAALLLLLPARRRGRHHHRRGGVLRCDAAAASPSAGSTLENPVRRKCSPLLESALLPGGNGLTTHDWMAVPDIWRTAAEKYADRVALVDPYHEPPSELTYKQLEQEILDFSQGLRAIGVAPDEKIALFADNSCRWLVADQGIMATGAINVVRGTRSSDEELFQIYTHSER</sequence>
<accession>Q84SP0</accession>
<dbReference type="InterPro" id="IPR042099">
    <property type="entry name" value="ANL_N_sf"/>
</dbReference>
<dbReference type="SUPFAM" id="SSF56801">
    <property type="entry name" value="Acetyl-CoA synthetase-like"/>
    <property type="match status" value="1"/>
</dbReference>
<dbReference type="Proteomes" id="UP000000763">
    <property type="component" value="Chromosome 3"/>
</dbReference>
<feature type="domain" description="AMP-dependent synthetase/ligase" evidence="1">
    <location>
        <begin position="107"/>
        <end position="201"/>
    </location>
</feature>
<name>Q84SP0_ORYSJ</name>
<dbReference type="InterPro" id="IPR000873">
    <property type="entry name" value="AMP-dep_synth/lig_dom"/>
</dbReference>
<protein>
    <submittedName>
        <fullName evidence="2">AMP-binding protein</fullName>
    </submittedName>
</protein>
<evidence type="ECO:0000313" key="3">
    <source>
        <dbReference type="Proteomes" id="UP000000763"/>
    </source>
</evidence>